<gene>
    <name evidence="1" type="ORF">PGLA1383_LOCUS57865</name>
</gene>
<comment type="caution">
    <text evidence="1">The sequence shown here is derived from an EMBL/GenBank/DDBJ whole genome shotgun (WGS) entry which is preliminary data.</text>
</comment>
<proteinExistence type="predicted"/>
<dbReference type="Proteomes" id="UP000654075">
    <property type="component" value="Unassembled WGS sequence"/>
</dbReference>
<sequence>MPSVDQLHGASIGLGYPVAYNNSNNNNNNDVAAHLTPPVTPTTFSTAAARTTFAWTAPTAALQQTTRSPLLEAPATCSPGAAGLSNLAQLLYNNTNNTNTTNNNNNCRGSTDSLPAAGLSLSLSVGALTRLEGRDSTDWDLDRSALSCSQTRPSAGSESRLRQLQLQLDNNSNNSNNNNIEVPPEFEDHHRPDPVLDWSLQQQLLTTGSFASAAAHQGISADYATSPYGAGYAISRGHLGISADYATSPGEASMHRPTALAALVKDLPSWSQDWSLGSICCDSSVDAIKNELGKEIEDLLPDLQGQKLLAFRRWRRKMTPEPSHFQDQLDQAQALLRLWLLRKATGRWAGRVAERSSRPSAMQVAVRTRLSAQRAAKCSVATLRHWSLWRQGRQRRGARAMAAAAIVALALRARIFRSWQQLLRARSDAALASQLMSEKALCSWLVHVLDIWALAAKKVLRLRMAGYAAERMKEQGGQVLLTHCFALLRQHAARSLRGKRCADHAQLLDDDALLGSRSVRAGGALRLVLQSWASAPKTLTAADRHARQSAASFHFAAWRAAANEQQRGTCNLHQADRSFSQLLRQSCWRTWRQTVGESGQQRRQLAKANHCHTLGALRAVWRGWRGITASNTREQQQLCTAGCRDAQRLRRTVLASWRCYLARTRRLRTGSKAVAKLAGRRLLQRWRQHRNLLLRHDTAWKGTARRSVESIVACWREYVGRLRRAKLLEGALRRRRRRRILLALLALLASWQLRDTRLARESRQVSALFEAWHQEVSAPSAAQRASTTRCQQLLRRHRQQSALHSLFAHACWKRRLRARAAPLANVLQNAFLRRRRQALGTVLEKWNLFSVRALLSMVCKSWHHQCQQKDRKCQLQAFCKQYRSRKTLQLAFKSWTELLARKSQLESGAGAFALQAKAALTGRALQAQEQSWRRSRLLQSWGSAVSLQLRLTEALCQSFFAASLSATFGYCGAGLLRLLTTSLLGWSWLTAERIARRNRAAAATEAFRCCCRSRWLDLWSEAGRALRLHGVAEGWQAQVASPLLLADCMRTWRAILELGARARLATTRHLALQAGTVLRHWRLAIAMKQNLQQKGAAIQKHLAKLRRGVHLQCWLRLRLCRTRGLRTASGAAAGAFAVWLPVAISVAAKTQLLRLVLNAWRAEKERRAAKKLSLSRSKMGSSLKLRAWRQRGILQSWHQGEMHQRAKRFCHQKNVLALATAGVHLADAVDRSPFHLAQIIRRWESLGTAPTNALIGHRAILWDSQLLKRCLLSFRHQQQLCAKPRWADRKRQRLWGAALLRAWRRRCREAAASRQVLRLLGAGARFRRGRRRSELLLLRRLWRLLSACVATLAARRRRRQQLRAKSAAAVATQQKKLLRAWVAAKRGRNSKCTTSCATLAACLFFTWAREVQISRVTSHMLLTNTSQLLASLVRSWARRTAESHSAREVAAALSSKAAARFFAELGRGGICTVWACWAREQRRCQGAARALRVQKAASFLRSCFCMWRAWSRQEAVAKKAGRALLCPGFLMWQHWTTRRRELRIRVFGCLLRSLLDSVRAWSRLTRRSLAIRQLVVVLDECRRRRWKTEEEWLRDAVQDQTLQAMFRYFVLAVGRHAEQMAACHSAHAIQLAGDNNKSFEHVVALVWRRQQLSVALARLKGSWQQWTLGMWPSASSQPFLPAGSPYFARAKVRLQLQALELQEGSGANSPEPKALWPVLADLLLVGRPHWELTSNRPLCPTEVGTAFQEYFPQGMRMATTPPPDSRRDASVRNLMQQNDK</sequence>
<name>A0A813I0N4_POLGL</name>
<evidence type="ECO:0000313" key="2">
    <source>
        <dbReference type="Proteomes" id="UP000654075"/>
    </source>
</evidence>
<organism evidence="1 2">
    <name type="scientific">Polarella glacialis</name>
    <name type="common">Dinoflagellate</name>
    <dbReference type="NCBI Taxonomy" id="89957"/>
    <lineage>
        <taxon>Eukaryota</taxon>
        <taxon>Sar</taxon>
        <taxon>Alveolata</taxon>
        <taxon>Dinophyceae</taxon>
        <taxon>Suessiales</taxon>
        <taxon>Suessiaceae</taxon>
        <taxon>Polarella</taxon>
    </lineage>
</organism>
<keyword evidence="2" id="KW-1185">Reference proteome</keyword>
<dbReference type="OMA" id="GIADHED"/>
<evidence type="ECO:0000313" key="1">
    <source>
        <dbReference type="EMBL" id="CAE8643543.1"/>
    </source>
</evidence>
<accession>A0A813I0N4</accession>
<dbReference type="EMBL" id="CAJNNV010033386">
    <property type="protein sequence ID" value="CAE8643543.1"/>
    <property type="molecule type" value="Genomic_DNA"/>
</dbReference>
<protein>
    <submittedName>
        <fullName evidence="1">Uncharacterized protein</fullName>
    </submittedName>
</protein>
<reference evidence="1" key="1">
    <citation type="submission" date="2021-02" db="EMBL/GenBank/DDBJ databases">
        <authorList>
            <person name="Dougan E. K."/>
            <person name="Rhodes N."/>
            <person name="Thang M."/>
            <person name="Chan C."/>
        </authorList>
    </citation>
    <scope>NUCLEOTIDE SEQUENCE</scope>
</reference>